<feature type="domain" description="DUF1707" evidence="2">
    <location>
        <begin position="6"/>
        <end position="54"/>
    </location>
</feature>
<feature type="transmembrane region" description="Helical" evidence="1">
    <location>
        <begin position="98"/>
        <end position="113"/>
    </location>
</feature>
<keyword evidence="1" id="KW-0472">Membrane</keyword>
<accession>A0ABS2S8W2</accession>
<keyword evidence="1" id="KW-0812">Transmembrane</keyword>
<evidence type="ECO:0000259" key="2">
    <source>
        <dbReference type="Pfam" id="PF08044"/>
    </source>
</evidence>
<feature type="transmembrane region" description="Helical" evidence="1">
    <location>
        <begin position="70"/>
        <end position="92"/>
    </location>
</feature>
<comment type="caution">
    <text evidence="3">The sequence shown here is derived from an EMBL/GenBank/DDBJ whole genome shotgun (WGS) entry which is preliminary data.</text>
</comment>
<evidence type="ECO:0000313" key="4">
    <source>
        <dbReference type="Proteomes" id="UP001195724"/>
    </source>
</evidence>
<evidence type="ECO:0000256" key="1">
    <source>
        <dbReference type="SAM" id="Phobius"/>
    </source>
</evidence>
<dbReference type="Pfam" id="PF08044">
    <property type="entry name" value="DUF1707"/>
    <property type="match status" value="1"/>
</dbReference>
<protein>
    <recommendedName>
        <fullName evidence="2">DUF1707 domain-containing protein</fullName>
    </recommendedName>
</protein>
<keyword evidence="4" id="KW-1185">Reference proteome</keyword>
<dbReference type="InterPro" id="IPR012551">
    <property type="entry name" value="DUF1707_SHOCT-like"/>
</dbReference>
<dbReference type="EMBL" id="JAFBCL010000001">
    <property type="protein sequence ID" value="MBM7812703.1"/>
    <property type="molecule type" value="Genomic_DNA"/>
</dbReference>
<reference evidence="3 4" key="1">
    <citation type="submission" date="2021-01" db="EMBL/GenBank/DDBJ databases">
        <title>Sequencing the genomes of 1000 actinobacteria strains.</title>
        <authorList>
            <person name="Klenk H.-P."/>
        </authorList>
    </citation>
    <scope>NUCLEOTIDE SEQUENCE [LARGE SCALE GENOMIC DNA]</scope>
    <source>
        <strain evidence="3 4">DSM 44581</strain>
    </source>
</reference>
<keyword evidence="1" id="KW-1133">Transmembrane helix</keyword>
<gene>
    <name evidence="3" type="ORF">JOE68_003568</name>
</gene>
<name>A0ABS2S8W2_9PSEU</name>
<evidence type="ECO:0000313" key="3">
    <source>
        <dbReference type="EMBL" id="MBM7812703.1"/>
    </source>
</evidence>
<sequence>MNDFRRADRAAVADELTRARAAGRLTEAEYGERVRRVAAADSYAELVALTGDLPPDAPRPPARRSRGKRVVLHLAVTAANLVAWGALCLVLGEPVHPWWVWIALLGGLLVLLAP</sequence>
<dbReference type="RefSeq" id="WP_204843437.1">
    <property type="nucleotide sequence ID" value="NZ_JAFBCL010000001.1"/>
</dbReference>
<organism evidence="3 4">
    <name type="scientific">Saccharothrix algeriensis</name>
    <dbReference type="NCBI Taxonomy" id="173560"/>
    <lineage>
        <taxon>Bacteria</taxon>
        <taxon>Bacillati</taxon>
        <taxon>Actinomycetota</taxon>
        <taxon>Actinomycetes</taxon>
        <taxon>Pseudonocardiales</taxon>
        <taxon>Pseudonocardiaceae</taxon>
        <taxon>Saccharothrix</taxon>
    </lineage>
</organism>
<proteinExistence type="predicted"/>
<dbReference type="Proteomes" id="UP001195724">
    <property type="component" value="Unassembled WGS sequence"/>
</dbReference>